<name>A0A5J4N4A2_9TREM</name>
<dbReference type="GO" id="GO:0003824">
    <property type="term" value="F:catalytic activity"/>
    <property type="evidence" value="ECO:0007669"/>
    <property type="project" value="UniProtKB-KW"/>
</dbReference>
<dbReference type="InterPro" id="IPR041577">
    <property type="entry name" value="RT_RNaseH_2"/>
</dbReference>
<dbReference type="InterPro" id="IPR043502">
    <property type="entry name" value="DNA/RNA_pol_sf"/>
</dbReference>
<dbReference type="InterPro" id="IPR043128">
    <property type="entry name" value="Rev_trsase/Diguanyl_cyclase"/>
</dbReference>
<dbReference type="Proteomes" id="UP000324629">
    <property type="component" value="Unassembled WGS sequence"/>
</dbReference>
<dbReference type="InterPro" id="IPR050951">
    <property type="entry name" value="Retrovirus_Pol_polyprotein"/>
</dbReference>
<accession>A0A5J4N4A2</accession>
<dbReference type="EMBL" id="QNGE01011163">
    <property type="protein sequence ID" value="KAA3670363.1"/>
    <property type="molecule type" value="Genomic_DNA"/>
</dbReference>
<dbReference type="SUPFAM" id="SSF56672">
    <property type="entry name" value="DNA/RNA polymerases"/>
    <property type="match status" value="1"/>
</dbReference>
<sequence length="526" mass="59099">MSRTPPETDFSLYVTTARSEVNGQIGQMIQSSGAPNNSRSVQCLGSIIKSRPHLFAWEGTTLGRTSILKDGINSGDTPPTKILPRRIAAHLQDEVRKMIDDMLQKNVIRPSKSPWAAPIVLVKKKGGELRLCVDYRMFNGVTKKDAFPLPRIDDLFDALDGATYFSTLDLASGYWKVKVKENDRAKMAFIVPSGPYEFEVMPFGLSNAPATFQRLMQKALHDLIPRTCLVYLDDVIVHGRSEREHMRNLKFVLESLAEVGLKLEPSKCHFLLKEVTFLGHVISGAGIHMDPRKTEQIRSWPTPKDSNELRGFLGLASYYRLFITDFARISTPLTYLPWLQNSQEFTWTEECDHGFKSLREDLCTAPLLAFLDLSPKAGEFVLDTNASDSAIGVVLSQRGQDEENVTEIGMEVEVPNVLDIEVAPGTVLGEVCLKEIIETSLEYLTSVDNPRKWNNENRKLQAKQLSLTTSSNKPSLLKEVSTCYFMPSVGCDAEYRVIYHEVAQLSHHEIFTSHFELGLPGLLRFI</sequence>
<dbReference type="Pfam" id="PF00078">
    <property type="entry name" value="RVT_1"/>
    <property type="match status" value="1"/>
</dbReference>
<dbReference type="PROSITE" id="PS50878">
    <property type="entry name" value="RT_POL"/>
    <property type="match status" value="1"/>
</dbReference>
<evidence type="ECO:0000259" key="2">
    <source>
        <dbReference type="PROSITE" id="PS50878"/>
    </source>
</evidence>
<proteinExistence type="predicted"/>
<dbReference type="InterPro" id="IPR000477">
    <property type="entry name" value="RT_dom"/>
</dbReference>
<dbReference type="Gene3D" id="3.30.70.270">
    <property type="match status" value="2"/>
</dbReference>
<feature type="domain" description="Reverse transcriptase" evidence="2">
    <location>
        <begin position="103"/>
        <end position="282"/>
    </location>
</feature>
<dbReference type="CDD" id="cd01647">
    <property type="entry name" value="RT_LTR"/>
    <property type="match status" value="1"/>
</dbReference>
<evidence type="ECO:0000313" key="4">
    <source>
        <dbReference type="Proteomes" id="UP000324629"/>
    </source>
</evidence>
<organism evidence="3 4">
    <name type="scientific">Paragonimus westermani</name>
    <dbReference type="NCBI Taxonomy" id="34504"/>
    <lineage>
        <taxon>Eukaryota</taxon>
        <taxon>Metazoa</taxon>
        <taxon>Spiralia</taxon>
        <taxon>Lophotrochozoa</taxon>
        <taxon>Platyhelminthes</taxon>
        <taxon>Trematoda</taxon>
        <taxon>Digenea</taxon>
        <taxon>Plagiorchiida</taxon>
        <taxon>Troglotremata</taxon>
        <taxon>Troglotrematidae</taxon>
        <taxon>Paragonimus</taxon>
    </lineage>
</organism>
<dbReference type="Pfam" id="PF17919">
    <property type="entry name" value="RT_RNaseH_2"/>
    <property type="match status" value="1"/>
</dbReference>
<evidence type="ECO:0000256" key="1">
    <source>
        <dbReference type="ARBA" id="ARBA00023268"/>
    </source>
</evidence>
<reference evidence="3 4" key="1">
    <citation type="journal article" date="2019" name="Gigascience">
        <title>Whole-genome sequence of the oriental lung fluke Paragonimus westermani.</title>
        <authorList>
            <person name="Oey H."/>
            <person name="Zakrzewski M."/>
            <person name="Narain K."/>
            <person name="Devi K.R."/>
            <person name="Agatsuma T."/>
            <person name="Nawaratna S."/>
            <person name="Gobert G.N."/>
            <person name="Jones M.K."/>
            <person name="Ragan M.A."/>
            <person name="McManus D.P."/>
            <person name="Krause L."/>
        </authorList>
    </citation>
    <scope>NUCLEOTIDE SEQUENCE [LARGE SCALE GENOMIC DNA]</scope>
    <source>
        <strain evidence="3 4">IND2009</strain>
    </source>
</reference>
<protein>
    <recommendedName>
        <fullName evidence="2">Reverse transcriptase domain-containing protein</fullName>
    </recommendedName>
</protein>
<keyword evidence="4" id="KW-1185">Reference proteome</keyword>
<dbReference type="Gene3D" id="3.10.10.10">
    <property type="entry name" value="HIV Type 1 Reverse Transcriptase, subunit A, domain 1"/>
    <property type="match status" value="1"/>
</dbReference>
<evidence type="ECO:0000313" key="3">
    <source>
        <dbReference type="EMBL" id="KAA3670363.1"/>
    </source>
</evidence>
<comment type="caution">
    <text evidence="3">The sequence shown here is derived from an EMBL/GenBank/DDBJ whole genome shotgun (WGS) entry which is preliminary data.</text>
</comment>
<dbReference type="AlphaFoldDB" id="A0A5J4N4A2"/>
<gene>
    <name evidence="3" type="ORF">DEA37_0003141</name>
</gene>
<keyword evidence="1" id="KW-0511">Multifunctional enzyme</keyword>
<dbReference type="PANTHER" id="PTHR37984">
    <property type="entry name" value="PROTEIN CBG26694"/>
    <property type="match status" value="1"/>
</dbReference>
<dbReference type="PANTHER" id="PTHR37984:SF5">
    <property type="entry name" value="PROTEIN NYNRIN-LIKE"/>
    <property type="match status" value="1"/>
</dbReference>
<dbReference type="FunFam" id="3.30.70.270:FF:000020">
    <property type="entry name" value="Transposon Tf2-6 polyprotein-like Protein"/>
    <property type="match status" value="1"/>
</dbReference>